<reference evidence="2 3" key="1">
    <citation type="journal article" date="2010" name="Int. J. Syst. Evol. Microbiol.">
        <title>Bacillus horneckiae sp. nov., isolated from a spacecraft-assembly clean room.</title>
        <authorList>
            <person name="Vaishampayan P."/>
            <person name="Probst A."/>
            <person name="Krishnamurthi S."/>
            <person name="Ghosh S."/>
            <person name="Osman S."/>
            <person name="McDowall A."/>
            <person name="Ruckmani A."/>
            <person name="Mayilraj S."/>
            <person name="Venkateswaran K."/>
        </authorList>
    </citation>
    <scope>NUCLEOTIDE SEQUENCE [LARGE SCALE GENOMIC DNA]</scope>
    <source>
        <strain evidence="3">1PO1SC</strain>
    </source>
</reference>
<dbReference type="Pfam" id="PF16888">
    <property type="entry name" value="YwqH-like"/>
    <property type="match status" value="1"/>
</dbReference>
<organism evidence="2 3">
    <name type="scientific">Cytobacillus horneckiae</name>
    <dbReference type="NCBI Taxonomy" id="549687"/>
    <lineage>
        <taxon>Bacteria</taxon>
        <taxon>Bacillati</taxon>
        <taxon>Bacillota</taxon>
        <taxon>Bacilli</taxon>
        <taxon>Bacillales</taxon>
        <taxon>Bacillaceae</taxon>
        <taxon>Cytobacillus</taxon>
    </lineage>
</organism>
<dbReference type="InterPro" id="IPR031681">
    <property type="entry name" value="YwqH-like"/>
</dbReference>
<keyword evidence="1" id="KW-0175">Coiled coil</keyword>
<sequence length="162" mass="18691">MTFIPIYTSFPFLWFITKRKKCIITIIIILSHQSEVSIMQENQMLIASLNREKAALQSQIQANLEKIQRLTQAKTNIAHEQGEFWSQKRLISEPDLSAAWLGKHANEFKNIRTNMEQSYMAINTQQVENILSDIEQKIAQLESINNGYSNSIASINYQICLL</sequence>
<evidence type="ECO:0000313" key="3">
    <source>
        <dbReference type="Proteomes" id="UP000233343"/>
    </source>
</evidence>
<comment type="caution">
    <text evidence="2">The sequence shown here is derived from an EMBL/GenBank/DDBJ whole genome shotgun (WGS) entry which is preliminary data.</text>
</comment>
<evidence type="ECO:0000256" key="1">
    <source>
        <dbReference type="SAM" id="Coils"/>
    </source>
</evidence>
<accession>A0A2N0ZG60</accession>
<dbReference type="EMBL" id="PISD01000028">
    <property type="protein sequence ID" value="PKG28500.1"/>
    <property type="molecule type" value="Genomic_DNA"/>
</dbReference>
<proteinExistence type="predicted"/>
<protein>
    <submittedName>
        <fullName evidence="2">DUF5082 domain-containing protein</fullName>
    </submittedName>
</protein>
<gene>
    <name evidence="2" type="ORF">CWS20_13090</name>
</gene>
<keyword evidence="3" id="KW-1185">Reference proteome</keyword>
<dbReference type="Proteomes" id="UP000233343">
    <property type="component" value="Unassembled WGS sequence"/>
</dbReference>
<feature type="coiled-coil region" evidence="1">
    <location>
        <begin position="39"/>
        <end position="73"/>
    </location>
</feature>
<evidence type="ECO:0000313" key="2">
    <source>
        <dbReference type="EMBL" id="PKG28500.1"/>
    </source>
</evidence>
<feature type="coiled-coil region" evidence="1">
    <location>
        <begin position="124"/>
        <end position="151"/>
    </location>
</feature>
<dbReference type="AlphaFoldDB" id="A0A2N0ZG60"/>
<name>A0A2N0ZG60_9BACI</name>